<dbReference type="RefSeq" id="WP_210654155.1">
    <property type="nucleotide sequence ID" value="NZ_JAGKQQ010000001.1"/>
</dbReference>
<proteinExistence type="predicted"/>
<dbReference type="EMBL" id="JAGKQQ010000001">
    <property type="protein sequence ID" value="MBP3956122.1"/>
    <property type="molecule type" value="Genomic_DNA"/>
</dbReference>
<evidence type="ECO:0008006" key="3">
    <source>
        <dbReference type="Google" id="ProtNLM"/>
    </source>
</evidence>
<sequence length="144" mass="16181">MTNRRGWALRLVIVLLVPCVATGALAAVTYWPYLTRSAVGPPKFPLPGTIEGPAYSEADAANWYEFDRCFVGHTEASITEHFGPPTEHWAGHYGMPPLSVQRLYPEAVTHIYQRPSGQMYLSYCREKEQWVCFSATWLAQGAVF</sequence>
<evidence type="ECO:0000313" key="1">
    <source>
        <dbReference type="EMBL" id="MBP3956122.1"/>
    </source>
</evidence>
<keyword evidence="2" id="KW-1185">Reference proteome</keyword>
<organism evidence="1 2">
    <name type="scientific">Gemmata palustris</name>
    <dbReference type="NCBI Taxonomy" id="2822762"/>
    <lineage>
        <taxon>Bacteria</taxon>
        <taxon>Pseudomonadati</taxon>
        <taxon>Planctomycetota</taxon>
        <taxon>Planctomycetia</taxon>
        <taxon>Gemmatales</taxon>
        <taxon>Gemmataceae</taxon>
        <taxon>Gemmata</taxon>
    </lineage>
</organism>
<dbReference type="Proteomes" id="UP000676565">
    <property type="component" value="Unassembled WGS sequence"/>
</dbReference>
<evidence type="ECO:0000313" key="2">
    <source>
        <dbReference type="Proteomes" id="UP000676565"/>
    </source>
</evidence>
<accession>A0ABS5BQW3</accession>
<gene>
    <name evidence="1" type="ORF">J8F10_12595</name>
</gene>
<protein>
    <recommendedName>
        <fullName evidence="3">Secreted protein</fullName>
    </recommendedName>
</protein>
<comment type="caution">
    <text evidence="1">The sequence shown here is derived from an EMBL/GenBank/DDBJ whole genome shotgun (WGS) entry which is preliminary data.</text>
</comment>
<reference evidence="1 2" key="1">
    <citation type="submission" date="2021-04" db="EMBL/GenBank/DDBJ databases">
        <authorList>
            <person name="Ivanova A."/>
        </authorList>
    </citation>
    <scope>NUCLEOTIDE SEQUENCE [LARGE SCALE GENOMIC DNA]</scope>
    <source>
        <strain evidence="1 2">G18</strain>
    </source>
</reference>
<name>A0ABS5BQW3_9BACT</name>